<organism evidence="3 4">
    <name type="scientific">Gibberella zeae</name>
    <name type="common">Wheat head blight fungus</name>
    <name type="synonym">Fusarium graminearum</name>
    <dbReference type="NCBI Taxonomy" id="5518"/>
    <lineage>
        <taxon>Eukaryota</taxon>
        <taxon>Fungi</taxon>
        <taxon>Dikarya</taxon>
        <taxon>Ascomycota</taxon>
        <taxon>Pezizomycotina</taxon>
        <taxon>Sordariomycetes</taxon>
        <taxon>Hypocreomycetidae</taxon>
        <taxon>Hypocreales</taxon>
        <taxon>Nectriaceae</taxon>
        <taxon>Fusarium</taxon>
    </lineage>
</organism>
<dbReference type="CDD" id="cd04301">
    <property type="entry name" value="NAT_SF"/>
    <property type="match status" value="1"/>
</dbReference>
<dbReference type="EMBL" id="CAJPIJ010000190">
    <property type="protein sequence ID" value="CAG2008633.1"/>
    <property type="molecule type" value="Genomic_DNA"/>
</dbReference>
<gene>
    <name evidence="3" type="ORF">MDCFG202_LOCUS570414</name>
</gene>
<sequence length="647" mass="74015">SASTPPAVPPLISCHRSVYEATRSPTTNLPSSYITSYILPTMSNYARNNNRRSSYNTPSQNCTKHKVKCAFQDAPSHEETLLQTSPIDNKLQPSSTTKSRRPWSAKARAEVRQWRRTGSMPIPDARIRITLQPTIYSEDDLCFVYQAASNQHRLTAMGVSKLTVISSYLPSFFRIITSSRLAMNGVLALSAYQVASVTHCQHARRKEYQYQMLAIQDLRKCLANFSPEHADGALVASLSLLWLCEDMSSRSQISEGITAIMQTCHRLGHRSGFYLMLAKAWQPAADRCTTPISEIEKSLMLQDLIIEMYRFQNLLKEQDPEDDTWRKLRMLIALAQDLAKLDPSSSADKQFERVRMLRDYQLWLPLNDLLSGRNLSNTLMVNGYLYTLALYAQRHTSQAHMIDSTIDMRELLQNTLRQVRPSESYVEPLNNLKALADSNTLKVEKVVLDDIPTLTEVWFAAFAGTEPDIRRVWPDTPTVRKWWTDANYHDLVHKPFQHYVKVVDPETRDVRGQPRIAAFAKWDTSMPQERGRRYPPWTEDQPDQFCDEFIAKEERERLRVMGAERHYYLDTLVTHPDYQRRGAGSLLMEWGCNLADRDDVAAYVDASKSGSALYQRFGFNDKSLPNSGDVASMTRPRASIRIPERAL</sequence>
<feature type="non-terminal residue" evidence="3">
    <location>
        <position position="647"/>
    </location>
</feature>
<dbReference type="PROSITE" id="PS51186">
    <property type="entry name" value="GNAT"/>
    <property type="match status" value="1"/>
</dbReference>
<evidence type="ECO:0000256" key="1">
    <source>
        <dbReference type="SAM" id="MobiDB-lite"/>
    </source>
</evidence>
<feature type="domain" description="N-acetyltransferase" evidence="2">
    <location>
        <begin position="505"/>
        <end position="638"/>
    </location>
</feature>
<dbReference type="Proteomes" id="UP000746612">
    <property type="component" value="Unassembled WGS sequence"/>
</dbReference>
<evidence type="ECO:0000259" key="2">
    <source>
        <dbReference type="PROSITE" id="PS51186"/>
    </source>
</evidence>
<dbReference type="SUPFAM" id="SSF55729">
    <property type="entry name" value="Acyl-CoA N-acyltransferases (Nat)"/>
    <property type="match status" value="1"/>
</dbReference>
<comment type="caution">
    <text evidence="3">The sequence shown here is derived from an EMBL/GenBank/DDBJ whole genome shotgun (WGS) entry which is preliminary data.</text>
</comment>
<feature type="region of interest" description="Disordered" evidence="1">
    <location>
        <begin position="80"/>
        <end position="108"/>
    </location>
</feature>
<dbReference type="Pfam" id="PF13508">
    <property type="entry name" value="Acetyltransf_7"/>
    <property type="match status" value="1"/>
</dbReference>
<evidence type="ECO:0000313" key="3">
    <source>
        <dbReference type="EMBL" id="CAG2008633.1"/>
    </source>
</evidence>
<dbReference type="InterPro" id="IPR052523">
    <property type="entry name" value="Trichothecene_AcTrans"/>
</dbReference>
<name>A0A9N8RQG3_GIBZA</name>
<dbReference type="PANTHER" id="PTHR42791">
    <property type="entry name" value="GNAT FAMILY ACETYLTRANSFERASE"/>
    <property type="match status" value="1"/>
</dbReference>
<dbReference type="InterPro" id="IPR000182">
    <property type="entry name" value="GNAT_dom"/>
</dbReference>
<dbReference type="Gene3D" id="3.40.630.30">
    <property type="match status" value="1"/>
</dbReference>
<accession>A0A9N8RQG3</accession>
<proteinExistence type="predicted"/>
<protein>
    <recommendedName>
        <fullName evidence="2">N-acetyltransferase domain-containing protein</fullName>
    </recommendedName>
</protein>
<dbReference type="PANTHER" id="PTHR42791:SF17">
    <property type="entry name" value="ACETYLTRANSFERASE, GNAT FAMILY FAMILY (AFU_ORTHOLOGUE AFUA_8G05690)"/>
    <property type="match status" value="1"/>
</dbReference>
<dbReference type="AlphaFoldDB" id="A0A9N8RQG3"/>
<dbReference type="InterPro" id="IPR016181">
    <property type="entry name" value="Acyl_CoA_acyltransferase"/>
</dbReference>
<dbReference type="GO" id="GO:0016747">
    <property type="term" value="F:acyltransferase activity, transferring groups other than amino-acyl groups"/>
    <property type="evidence" value="ECO:0007669"/>
    <property type="project" value="InterPro"/>
</dbReference>
<reference evidence="3" key="1">
    <citation type="submission" date="2021-03" db="EMBL/GenBank/DDBJ databases">
        <authorList>
            <person name="Alouane T."/>
            <person name="Langin T."/>
            <person name="Bonhomme L."/>
        </authorList>
    </citation>
    <scope>NUCLEOTIDE SEQUENCE</scope>
    <source>
        <strain evidence="3">MDC_Fg202</strain>
    </source>
</reference>
<feature type="compositionally biased region" description="Polar residues" evidence="1">
    <location>
        <begin position="81"/>
        <end position="97"/>
    </location>
</feature>
<evidence type="ECO:0000313" key="4">
    <source>
        <dbReference type="Proteomes" id="UP000746612"/>
    </source>
</evidence>